<dbReference type="InterPro" id="IPR002935">
    <property type="entry name" value="SAM_O-MeTrfase"/>
</dbReference>
<reference evidence="5" key="1">
    <citation type="submission" date="2022-11" db="EMBL/GenBank/DDBJ databases">
        <title>Chromosomal genome sequence assembly and mating type (MAT) locus characterization of the leprose asexual lichenized fungus Lepraria neglecta (Nyl.) Erichsen.</title>
        <authorList>
            <person name="Allen J.L."/>
            <person name="Pfeffer B."/>
        </authorList>
    </citation>
    <scope>NUCLEOTIDE SEQUENCE</scope>
    <source>
        <strain evidence="5">Allen 5258</strain>
    </source>
</reference>
<evidence type="ECO:0008006" key="7">
    <source>
        <dbReference type="Google" id="ProtNLM"/>
    </source>
</evidence>
<evidence type="ECO:0000313" key="6">
    <source>
        <dbReference type="Proteomes" id="UP001276659"/>
    </source>
</evidence>
<protein>
    <recommendedName>
        <fullName evidence="7">O-methyltransferase</fullName>
    </recommendedName>
</protein>
<organism evidence="5 6">
    <name type="scientific">Lepraria neglecta</name>
    <dbReference type="NCBI Taxonomy" id="209136"/>
    <lineage>
        <taxon>Eukaryota</taxon>
        <taxon>Fungi</taxon>
        <taxon>Dikarya</taxon>
        <taxon>Ascomycota</taxon>
        <taxon>Pezizomycotina</taxon>
        <taxon>Lecanoromycetes</taxon>
        <taxon>OSLEUM clade</taxon>
        <taxon>Lecanoromycetidae</taxon>
        <taxon>Lecanorales</taxon>
        <taxon>Lecanorineae</taxon>
        <taxon>Stereocaulaceae</taxon>
        <taxon>Lepraria</taxon>
    </lineage>
</organism>
<sequence length="248" mass="28819">MLGSVLPFSPDLADRVSEYCEKHSEELPESLDKHWEWTVRTWMDAEMMSSKLQGQWMIWMSQWMAPKRVLEVGTFTGFSALAWYEGTRATNAEIITLDVRGEVLNFTRKMFKELGVDDRIRVIEGPAASMLEHVEGQFDLIFLDADKHNYQLYMNRILERRLLSPHGVVLVDNVFARGLTMGNEFNPYIEKIRRPFWEANGETLRKLNKSFLDDPRIDTLILPLFDGVTQIKWRAGYLERQEAGAAKQ</sequence>
<dbReference type="AlphaFoldDB" id="A0AAE0DLR0"/>
<dbReference type="InterPro" id="IPR029063">
    <property type="entry name" value="SAM-dependent_MTases_sf"/>
</dbReference>
<dbReference type="EMBL" id="JASNWA010000008">
    <property type="protein sequence ID" value="KAK3171658.1"/>
    <property type="molecule type" value="Genomic_DNA"/>
</dbReference>
<comment type="similarity">
    <text evidence="4">Belongs to the class I-like SAM-binding methyltransferase superfamily. Cation-dependent O-methyltransferase family.</text>
</comment>
<dbReference type="Gene3D" id="3.40.50.150">
    <property type="entry name" value="Vaccinia Virus protein VP39"/>
    <property type="match status" value="1"/>
</dbReference>
<dbReference type="Proteomes" id="UP001276659">
    <property type="component" value="Unassembled WGS sequence"/>
</dbReference>
<dbReference type="GO" id="GO:0008171">
    <property type="term" value="F:O-methyltransferase activity"/>
    <property type="evidence" value="ECO:0007669"/>
    <property type="project" value="InterPro"/>
</dbReference>
<dbReference type="GO" id="GO:0008757">
    <property type="term" value="F:S-adenosylmethionine-dependent methyltransferase activity"/>
    <property type="evidence" value="ECO:0007669"/>
    <property type="project" value="TreeGrafter"/>
</dbReference>
<evidence type="ECO:0000256" key="3">
    <source>
        <dbReference type="ARBA" id="ARBA00022691"/>
    </source>
</evidence>
<dbReference type="SUPFAM" id="SSF53335">
    <property type="entry name" value="S-adenosyl-L-methionine-dependent methyltransferases"/>
    <property type="match status" value="1"/>
</dbReference>
<evidence type="ECO:0000256" key="4">
    <source>
        <dbReference type="ARBA" id="ARBA00023453"/>
    </source>
</evidence>
<dbReference type="GO" id="GO:0032259">
    <property type="term" value="P:methylation"/>
    <property type="evidence" value="ECO:0007669"/>
    <property type="project" value="UniProtKB-KW"/>
</dbReference>
<dbReference type="PROSITE" id="PS51682">
    <property type="entry name" value="SAM_OMT_I"/>
    <property type="match status" value="1"/>
</dbReference>
<dbReference type="PANTHER" id="PTHR10509">
    <property type="entry name" value="O-METHYLTRANSFERASE-RELATED"/>
    <property type="match status" value="1"/>
</dbReference>
<gene>
    <name evidence="5" type="ORF">OEA41_003742</name>
</gene>
<dbReference type="PANTHER" id="PTHR10509:SF14">
    <property type="entry name" value="CAFFEOYL-COA O-METHYLTRANSFERASE 3-RELATED"/>
    <property type="match status" value="1"/>
</dbReference>
<evidence type="ECO:0000313" key="5">
    <source>
        <dbReference type="EMBL" id="KAK3171658.1"/>
    </source>
</evidence>
<dbReference type="Pfam" id="PF01596">
    <property type="entry name" value="Methyltransf_3"/>
    <property type="match status" value="1"/>
</dbReference>
<evidence type="ECO:0000256" key="2">
    <source>
        <dbReference type="ARBA" id="ARBA00022679"/>
    </source>
</evidence>
<dbReference type="CDD" id="cd02440">
    <property type="entry name" value="AdoMet_MTases"/>
    <property type="match status" value="1"/>
</dbReference>
<keyword evidence="6" id="KW-1185">Reference proteome</keyword>
<accession>A0AAE0DLR0</accession>
<name>A0AAE0DLR0_9LECA</name>
<comment type="caution">
    <text evidence="5">The sequence shown here is derived from an EMBL/GenBank/DDBJ whole genome shotgun (WGS) entry which is preliminary data.</text>
</comment>
<keyword evidence="3" id="KW-0949">S-adenosyl-L-methionine</keyword>
<keyword evidence="1" id="KW-0489">Methyltransferase</keyword>
<proteinExistence type="inferred from homology"/>
<keyword evidence="2" id="KW-0808">Transferase</keyword>
<dbReference type="InterPro" id="IPR050362">
    <property type="entry name" value="Cation-dep_OMT"/>
</dbReference>
<evidence type="ECO:0000256" key="1">
    <source>
        <dbReference type="ARBA" id="ARBA00022603"/>
    </source>
</evidence>